<evidence type="ECO:0000259" key="11">
    <source>
        <dbReference type="Pfam" id="PF02518"/>
    </source>
</evidence>
<dbReference type="CDD" id="cd16917">
    <property type="entry name" value="HATPase_UhpB-NarQ-NarX-like"/>
    <property type="match status" value="1"/>
</dbReference>
<dbReference type="EC" id="2.7.13.3" evidence="2"/>
<dbReference type="PANTHER" id="PTHR24421">
    <property type="entry name" value="NITRATE/NITRITE SENSOR PROTEIN NARX-RELATED"/>
    <property type="match status" value="1"/>
</dbReference>
<comment type="catalytic activity">
    <reaction evidence="1">
        <text>ATP + protein L-histidine = ADP + protein N-phospho-L-histidine.</text>
        <dbReference type="EC" id="2.7.13.3"/>
    </reaction>
</comment>
<reference evidence="14" key="1">
    <citation type="journal article" date="2019" name="Int. J. Syst. Evol. Microbiol.">
        <title>The Global Catalogue of Microorganisms (GCM) 10K type strain sequencing project: providing services to taxonomists for standard genome sequencing and annotation.</title>
        <authorList>
            <consortium name="The Broad Institute Genomics Platform"/>
            <consortium name="The Broad Institute Genome Sequencing Center for Infectious Disease"/>
            <person name="Wu L."/>
            <person name="Ma J."/>
        </authorList>
    </citation>
    <scope>NUCLEOTIDE SEQUENCE [LARGE SCALE GENOMIC DNA]</scope>
    <source>
        <strain evidence="14">DT43</strain>
    </source>
</reference>
<dbReference type="Pfam" id="PF02518">
    <property type="entry name" value="HATPase_c"/>
    <property type="match status" value="1"/>
</dbReference>
<keyword evidence="3" id="KW-0597">Phosphoprotein</keyword>
<comment type="caution">
    <text evidence="13">The sequence shown here is derived from an EMBL/GenBank/DDBJ whole genome shotgun (WGS) entry which is preliminary data.</text>
</comment>
<accession>A0ABV8Z8K2</accession>
<evidence type="ECO:0000313" key="13">
    <source>
        <dbReference type="EMBL" id="MFC4472563.1"/>
    </source>
</evidence>
<evidence type="ECO:0000256" key="8">
    <source>
        <dbReference type="ARBA" id="ARBA00023012"/>
    </source>
</evidence>
<evidence type="ECO:0000256" key="3">
    <source>
        <dbReference type="ARBA" id="ARBA00022553"/>
    </source>
</evidence>
<dbReference type="EMBL" id="JBHSFG010000121">
    <property type="protein sequence ID" value="MFC4472563.1"/>
    <property type="molecule type" value="Genomic_DNA"/>
</dbReference>
<dbReference type="InterPro" id="IPR011712">
    <property type="entry name" value="Sig_transdc_His_kin_sub3_dim/P"/>
</dbReference>
<keyword evidence="14" id="KW-1185">Reference proteome</keyword>
<keyword evidence="7" id="KW-0067">ATP-binding</keyword>
<feature type="domain" description="Histidine kinase/HSP90-like ATPase" evidence="11">
    <location>
        <begin position="355"/>
        <end position="445"/>
    </location>
</feature>
<keyword evidence="6 13" id="KW-0418">Kinase</keyword>
<feature type="domain" description="Signal transduction histidine kinase subgroup 3 dimerisation and phosphoacceptor" evidence="12">
    <location>
        <begin position="235"/>
        <end position="300"/>
    </location>
</feature>
<sequence length="473" mass="50376">MSNAATPPGQEPRTPAEERSGHGVRHRALAAMREAATAFVPPSGAAEPLFAQAPKRWMRRLPYVIVLGFAAVLVPVTAQVLRSDYGVNGGLSGALGFAQAAPLLLAVSRPRAAWWIVFVADVIGAFVLLNHDDGRPSPFTAMVIVGYVVLCLALSLREPRRTVIGVWGATVAASLVLGAPQALDGQDTSVLMIVLSGAALLVGTLIRERGETRRRLVEQETISEAERARRTLLEERARIARELHDVVAHHMTVISVQADSAPYRLSGVSDDVRAEFESIAVGARDSLGEMRRLLEVLRSEDARDERAPQPGLDKLRQLVEATRRGGVPVELSLPKPVLEKDEEEWPKVSPAVDLSAYRIVQEALSNVVRHAPGAPTQVSLSTDGRHLTVLVVNGPAAKPVSGLESSGTGHGLVGMGERVRLVGGTLDVGPLPDGGFRVAARLPVAESPSSAEEPVEPLEPLESVEPAKEPGTS</sequence>
<dbReference type="Pfam" id="PF07730">
    <property type="entry name" value="HisKA_3"/>
    <property type="match status" value="1"/>
</dbReference>
<dbReference type="GO" id="GO:0016301">
    <property type="term" value="F:kinase activity"/>
    <property type="evidence" value="ECO:0007669"/>
    <property type="project" value="UniProtKB-KW"/>
</dbReference>
<dbReference type="RefSeq" id="WP_386356587.1">
    <property type="nucleotide sequence ID" value="NZ_JBHSFG010000121.1"/>
</dbReference>
<feature type="compositionally biased region" description="Low complexity" evidence="9">
    <location>
        <begin position="444"/>
        <end position="464"/>
    </location>
</feature>
<evidence type="ECO:0000256" key="2">
    <source>
        <dbReference type="ARBA" id="ARBA00012438"/>
    </source>
</evidence>
<name>A0ABV8Z8K2_9ACTN</name>
<keyword evidence="10" id="KW-0812">Transmembrane</keyword>
<feature type="transmembrane region" description="Helical" evidence="10">
    <location>
        <begin position="137"/>
        <end position="156"/>
    </location>
</feature>
<organism evidence="13 14">
    <name type="scientific">Streptomyces xiangluensis</name>
    <dbReference type="NCBI Taxonomy" id="2665720"/>
    <lineage>
        <taxon>Bacteria</taxon>
        <taxon>Bacillati</taxon>
        <taxon>Actinomycetota</taxon>
        <taxon>Actinomycetes</taxon>
        <taxon>Kitasatosporales</taxon>
        <taxon>Streptomycetaceae</taxon>
        <taxon>Streptomyces</taxon>
    </lineage>
</organism>
<dbReference type="Gene3D" id="1.20.5.1930">
    <property type="match status" value="1"/>
</dbReference>
<evidence type="ECO:0000256" key="9">
    <source>
        <dbReference type="SAM" id="MobiDB-lite"/>
    </source>
</evidence>
<dbReference type="Gene3D" id="3.30.565.10">
    <property type="entry name" value="Histidine kinase-like ATPase, C-terminal domain"/>
    <property type="match status" value="1"/>
</dbReference>
<keyword evidence="5" id="KW-0547">Nucleotide-binding</keyword>
<evidence type="ECO:0000256" key="5">
    <source>
        <dbReference type="ARBA" id="ARBA00022741"/>
    </source>
</evidence>
<feature type="transmembrane region" description="Helical" evidence="10">
    <location>
        <begin position="112"/>
        <end position="131"/>
    </location>
</feature>
<evidence type="ECO:0000256" key="4">
    <source>
        <dbReference type="ARBA" id="ARBA00022679"/>
    </source>
</evidence>
<evidence type="ECO:0000256" key="1">
    <source>
        <dbReference type="ARBA" id="ARBA00000085"/>
    </source>
</evidence>
<keyword evidence="4" id="KW-0808">Transferase</keyword>
<keyword evidence="10" id="KW-1133">Transmembrane helix</keyword>
<protein>
    <recommendedName>
        <fullName evidence="2">histidine kinase</fullName>
        <ecNumber evidence="2">2.7.13.3</ecNumber>
    </recommendedName>
</protein>
<dbReference type="InterPro" id="IPR003594">
    <property type="entry name" value="HATPase_dom"/>
</dbReference>
<gene>
    <name evidence="13" type="ORF">ACFPH6_50315</name>
</gene>
<feature type="transmembrane region" description="Helical" evidence="10">
    <location>
        <begin position="163"/>
        <end position="183"/>
    </location>
</feature>
<keyword evidence="8" id="KW-0902">Two-component regulatory system</keyword>
<dbReference type="SUPFAM" id="SSF55874">
    <property type="entry name" value="ATPase domain of HSP90 chaperone/DNA topoisomerase II/histidine kinase"/>
    <property type="match status" value="1"/>
</dbReference>
<evidence type="ECO:0000313" key="14">
    <source>
        <dbReference type="Proteomes" id="UP001596012"/>
    </source>
</evidence>
<feature type="transmembrane region" description="Helical" evidence="10">
    <location>
        <begin position="189"/>
        <end position="206"/>
    </location>
</feature>
<feature type="transmembrane region" description="Helical" evidence="10">
    <location>
        <begin position="61"/>
        <end position="81"/>
    </location>
</feature>
<evidence type="ECO:0000256" key="10">
    <source>
        <dbReference type="SAM" id="Phobius"/>
    </source>
</evidence>
<evidence type="ECO:0000256" key="6">
    <source>
        <dbReference type="ARBA" id="ARBA00022777"/>
    </source>
</evidence>
<evidence type="ECO:0000259" key="12">
    <source>
        <dbReference type="Pfam" id="PF07730"/>
    </source>
</evidence>
<feature type="region of interest" description="Disordered" evidence="9">
    <location>
        <begin position="444"/>
        <end position="473"/>
    </location>
</feature>
<dbReference type="InterPro" id="IPR036890">
    <property type="entry name" value="HATPase_C_sf"/>
</dbReference>
<dbReference type="InterPro" id="IPR050482">
    <property type="entry name" value="Sensor_HK_TwoCompSys"/>
</dbReference>
<dbReference type="Proteomes" id="UP001596012">
    <property type="component" value="Unassembled WGS sequence"/>
</dbReference>
<dbReference type="PANTHER" id="PTHR24421:SF10">
    <property type="entry name" value="NITRATE_NITRITE SENSOR PROTEIN NARQ"/>
    <property type="match status" value="1"/>
</dbReference>
<feature type="transmembrane region" description="Helical" evidence="10">
    <location>
        <begin position="87"/>
        <end position="105"/>
    </location>
</feature>
<evidence type="ECO:0000256" key="7">
    <source>
        <dbReference type="ARBA" id="ARBA00022840"/>
    </source>
</evidence>
<proteinExistence type="predicted"/>
<keyword evidence="10" id="KW-0472">Membrane</keyword>
<feature type="region of interest" description="Disordered" evidence="9">
    <location>
        <begin position="1"/>
        <end position="24"/>
    </location>
</feature>